<evidence type="ECO:0000313" key="2">
    <source>
        <dbReference type="EMBL" id="RKN36684.1"/>
    </source>
</evidence>
<evidence type="ECO:0000313" key="3">
    <source>
        <dbReference type="Proteomes" id="UP000272474"/>
    </source>
</evidence>
<proteinExistence type="predicted"/>
<comment type="caution">
    <text evidence="2">The sequence shown here is derived from an EMBL/GenBank/DDBJ whole genome shotgun (WGS) entry which is preliminary data.</text>
</comment>
<feature type="domain" description="FHA" evidence="1">
    <location>
        <begin position="1"/>
        <end position="47"/>
    </location>
</feature>
<organism evidence="2 3">
    <name type="scientific">Streptomyces hoynatensis</name>
    <dbReference type="NCBI Taxonomy" id="1141874"/>
    <lineage>
        <taxon>Bacteria</taxon>
        <taxon>Bacillati</taxon>
        <taxon>Actinomycetota</taxon>
        <taxon>Actinomycetes</taxon>
        <taxon>Kitasatosporales</taxon>
        <taxon>Streptomycetaceae</taxon>
        <taxon>Streptomyces</taxon>
    </lineage>
</organism>
<dbReference type="EMBL" id="RBAL01000032">
    <property type="protein sequence ID" value="RKN36684.1"/>
    <property type="molecule type" value="Genomic_DNA"/>
</dbReference>
<accession>A0A3A9YMN8</accession>
<dbReference type="InterPro" id="IPR000253">
    <property type="entry name" value="FHA_dom"/>
</dbReference>
<name>A0A3A9YMN8_9ACTN</name>
<evidence type="ECO:0000259" key="1">
    <source>
        <dbReference type="PROSITE" id="PS50006"/>
    </source>
</evidence>
<gene>
    <name evidence="2" type="ORF">D7294_29855</name>
</gene>
<reference evidence="2 3" key="1">
    <citation type="journal article" date="2014" name="Int. J. Syst. Evol. Microbiol.">
        <title>Streptomyces hoynatensis sp. nov., isolated from deep marine sediment.</title>
        <authorList>
            <person name="Veyisoglu A."/>
            <person name="Sahin N."/>
        </authorList>
    </citation>
    <scope>NUCLEOTIDE SEQUENCE [LARGE SCALE GENOMIC DNA]</scope>
    <source>
        <strain evidence="2 3">KCTC 29097</strain>
    </source>
</reference>
<dbReference type="PROSITE" id="PS50006">
    <property type="entry name" value="FHA_DOMAIN"/>
    <property type="match status" value="1"/>
</dbReference>
<dbReference type="AlphaFoldDB" id="A0A3A9YMN8"/>
<sequence length="88" mass="9991">MSVLPRTDINRKHYTLFVELTRRGAWIVHDGHGGYDSDGDWVPGLAVAHEFTDYEDALTLAKQLAPRIVNLHHNHSGPHATGHQEWTR</sequence>
<protein>
    <recommendedName>
        <fullName evidence="1">FHA domain-containing protein</fullName>
    </recommendedName>
</protein>
<keyword evidence="3" id="KW-1185">Reference proteome</keyword>
<dbReference type="Proteomes" id="UP000272474">
    <property type="component" value="Unassembled WGS sequence"/>
</dbReference>